<name>A0A545AMN4_9ACTN</name>
<dbReference type="AlphaFoldDB" id="A0A545AMN4"/>
<dbReference type="InParanoid" id="A0A545AMN4"/>
<evidence type="ECO:0000256" key="1">
    <source>
        <dbReference type="SAM" id="Phobius"/>
    </source>
</evidence>
<gene>
    <name evidence="2" type="ORF">FL583_23130</name>
</gene>
<dbReference type="RefSeq" id="WP_142706897.1">
    <property type="nucleotide sequence ID" value="NZ_VIRS01000017.1"/>
</dbReference>
<feature type="transmembrane region" description="Helical" evidence="1">
    <location>
        <begin position="57"/>
        <end position="77"/>
    </location>
</feature>
<comment type="caution">
    <text evidence="2">The sequence shown here is derived from an EMBL/GenBank/DDBJ whole genome shotgun (WGS) entry which is preliminary data.</text>
</comment>
<organism evidence="2 3">
    <name type="scientific">Cryptosporangium phraense</name>
    <dbReference type="NCBI Taxonomy" id="2593070"/>
    <lineage>
        <taxon>Bacteria</taxon>
        <taxon>Bacillati</taxon>
        <taxon>Actinomycetota</taxon>
        <taxon>Actinomycetes</taxon>
        <taxon>Cryptosporangiales</taxon>
        <taxon>Cryptosporangiaceae</taxon>
        <taxon>Cryptosporangium</taxon>
    </lineage>
</organism>
<sequence>MRDRVVLVAGPVIYLGADLVYALRGWDSPAAGVLHVLGATAYAVLVFTAVGWFRGPLAVVLLVVGALGAAGNIGYGFNTIHVSLGDTDLNDASGAAVLIKVLGLCFPLSLLLIAGGLRWQRIGPGWVAVAVAVAAVGWPVAHIANVGWLAIVVNVVLVAAFGALAFPGADAARRQDARMSSVAP</sequence>
<feature type="transmembrane region" description="Helical" evidence="1">
    <location>
        <begin position="124"/>
        <end position="141"/>
    </location>
</feature>
<evidence type="ECO:0000313" key="2">
    <source>
        <dbReference type="EMBL" id="TQS42589.1"/>
    </source>
</evidence>
<accession>A0A545AMN4</accession>
<reference evidence="2 3" key="1">
    <citation type="submission" date="2019-07" db="EMBL/GenBank/DDBJ databases">
        <title>Cryptosporangium phraense sp. nov., isolated from plant litter.</title>
        <authorList>
            <person name="Suriyachadkun C."/>
        </authorList>
    </citation>
    <scope>NUCLEOTIDE SEQUENCE [LARGE SCALE GENOMIC DNA]</scope>
    <source>
        <strain evidence="2 3">A-T 5661</strain>
    </source>
</reference>
<keyword evidence="1" id="KW-0812">Transmembrane</keyword>
<keyword evidence="1" id="KW-0472">Membrane</keyword>
<feature type="transmembrane region" description="Helical" evidence="1">
    <location>
        <begin position="147"/>
        <end position="169"/>
    </location>
</feature>
<feature type="transmembrane region" description="Helical" evidence="1">
    <location>
        <begin position="97"/>
        <end position="117"/>
    </location>
</feature>
<dbReference type="Proteomes" id="UP000317982">
    <property type="component" value="Unassembled WGS sequence"/>
</dbReference>
<dbReference type="EMBL" id="VIRS01000017">
    <property type="protein sequence ID" value="TQS42589.1"/>
    <property type="molecule type" value="Genomic_DNA"/>
</dbReference>
<protein>
    <submittedName>
        <fullName evidence="2">Uncharacterized protein</fullName>
    </submittedName>
</protein>
<proteinExistence type="predicted"/>
<keyword evidence="1" id="KW-1133">Transmembrane helix</keyword>
<dbReference type="OrthoDB" id="3790499at2"/>
<evidence type="ECO:0000313" key="3">
    <source>
        <dbReference type="Proteomes" id="UP000317982"/>
    </source>
</evidence>
<keyword evidence="3" id="KW-1185">Reference proteome</keyword>
<feature type="transmembrane region" description="Helical" evidence="1">
    <location>
        <begin position="32"/>
        <end position="50"/>
    </location>
</feature>